<feature type="domain" description="Rax2-like third" evidence="4">
    <location>
        <begin position="382"/>
        <end position="533"/>
    </location>
</feature>
<dbReference type="PANTHER" id="PTHR31778:SF2">
    <property type="entry name" value="BUD SITE SELECTION PROTEIN RAX2"/>
    <property type="match status" value="1"/>
</dbReference>
<dbReference type="InterPro" id="IPR024982">
    <property type="entry name" value="Rax2-like_C"/>
</dbReference>
<dbReference type="AlphaFoldDB" id="S7ZU36"/>
<evidence type="ECO:0000313" key="5">
    <source>
        <dbReference type="EMBL" id="EPS34220.1"/>
    </source>
</evidence>
<dbReference type="InterPro" id="IPR048266">
    <property type="entry name" value="Rax2-like_second"/>
</dbReference>
<dbReference type="InterPro" id="IPR015915">
    <property type="entry name" value="Kelch-typ_b-propeller"/>
</dbReference>
<dbReference type="Proteomes" id="UP000019376">
    <property type="component" value="Unassembled WGS sequence"/>
</dbReference>
<dbReference type="Pfam" id="PF12768">
    <property type="entry name" value="Rax2"/>
    <property type="match status" value="1"/>
</dbReference>
<feature type="transmembrane region" description="Helical" evidence="1">
    <location>
        <begin position="1135"/>
        <end position="1158"/>
    </location>
</feature>
<reference evidence="5 6" key="1">
    <citation type="journal article" date="2013" name="PLoS ONE">
        <title>Genomic and secretomic analyses reveal unique features of the lignocellulolytic enzyme system of Penicillium decumbens.</title>
        <authorList>
            <person name="Liu G."/>
            <person name="Zhang L."/>
            <person name="Wei X."/>
            <person name="Zou G."/>
            <person name="Qin Y."/>
            <person name="Ma L."/>
            <person name="Li J."/>
            <person name="Zheng H."/>
            <person name="Wang S."/>
            <person name="Wang C."/>
            <person name="Xun L."/>
            <person name="Zhao G.-P."/>
            <person name="Zhou Z."/>
            <person name="Qu Y."/>
        </authorList>
    </citation>
    <scope>NUCLEOTIDE SEQUENCE [LARGE SCALE GENOMIC DNA]</scope>
    <source>
        <strain evidence="6">114-2 / CGMCC 5302</strain>
    </source>
</reference>
<evidence type="ECO:0000256" key="1">
    <source>
        <dbReference type="SAM" id="Phobius"/>
    </source>
</evidence>
<feature type="domain" description="Rax2-like second" evidence="3">
    <location>
        <begin position="223"/>
        <end position="370"/>
    </location>
</feature>
<protein>
    <recommendedName>
        <fullName evidence="7">Cellular morphogenesis protein</fullName>
    </recommendedName>
</protein>
<keyword evidence="1" id="KW-0472">Membrane</keyword>
<feature type="domain" description="Rax2-like C-terminal" evidence="2">
    <location>
        <begin position="876"/>
        <end position="1126"/>
    </location>
</feature>
<evidence type="ECO:0000313" key="6">
    <source>
        <dbReference type="Proteomes" id="UP000019376"/>
    </source>
</evidence>
<sequence>MKAASLYGPAAAGLSTIVAILPTVHALTFDAISIPEINLASLGRVTITGDFDGVSLYEYEGQSQITQGQGSSLLTPLPNGILTSLSSADAHIRDMCAFTKQDGALAGIFVGGNFTKLGDVESTGAALFHPNSSDVTALPGLTGSVSSVLCDQAANRVYVGGDFSYKNTRNAIAWSPTDGWMELPFDGLNGPVNSIIKRSDGHIIFGGSFDGLGNMTSSSDSDRQQILNLQTATVTADAESSLDGFIDPRNVICSTSGEAGPGKTWLLHDYAPGFWRADLGFTFQPTKLRLYNTHLDGRGTKDFLLRALPDTGIMNLTYTDDSGNVAHCDASCPLPENPHKKYRDFTLVNPVGMRGFQIEILDWWGQGAGLNGIEVFQDQIKTYAVDAFNEPTCGEIDFPSKSTHTGSWTVKDAGYLSASVTNSNDTDTSVVLYPDIKESGNYTVFLHTPGCVQDGSCNSRGLANVTVSVAEDSDAPQPLSMTKTQTNNDNKIETLYSGYVDASSDSFRPSVTLRPIPGQGDLTFVAGSVEVVLLSPSTSTGGLNGLYEYDPASKTTPPLDSSNVNTAGKSLDKGAVVMSLIETNGAVYVAGNFSTKEFHNIMSISDGNATALSDGGLNSEVFAMATLDEVMYVGGQFTDASAGGAEALSYVASYSFSSKKWSPLGAGLNGQVRTIFPIQLNVSSDVNETTLAVSGDFDQIRATADHPAVSVAGFAIWLPSKNTWLQSLNSTQMEFAGQLSAVAVVNDTAILAGNLATDGITASGAVSLQNQKELSLLPLPVNVDHTATTSGINTGVYDTESDRNLTILGGHFTAVSSNGSTIHNVALLNGTEEQVSGLPAGLNSNSTVHSMAVYNNTLFIAGLLTGNIGGSSVSGLVTYDLLRNSFKEDQPWSLNGKNASVSSIAVRPGSSEVFVGGSFDYAGSLPCTTVCSLDSSVNQWSWPGASISGTVMSLAWANANTLYAVGDIEIGNTKTVVATFSKKTSDWTVLAGASPSDIPGNVTAFTPANEDLSNFWLAGSSTNGSAFLLKYEGSKFQSPGSLFSEGTKIRGLEVLPLSHGHSSASLLNNDQALLVLGELIIPDFGNASAALYNGTAVTPFILSSKQNGEPGSMSRLFMENNNPFTNQTSHHSNGIVVLVAFCCALGCVFLIVAAGVIANKIQRRRQGYNAAPQTFGTDRPSDMQRVPPEYLFNSLRGPPPGAPVL</sequence>
<evidence type="ECO:0008006" key="7">
    <source>
        <dbReference type="Google" id="ProtNLM"/>
    </source>
</evidence>
<dbReference type="STRING" id="933388.S7ZU36"/>
<organism evidence="5 6">
    <name type="scientific">Penicillium oxalicum (strain 114-2 / CGMCC 5302)</name>
    <name type="common">Penicillium decumbens</name>
    <dbReference type="NCBI Taxonomy" id="933388"/>
    <lineage>
        <taxon>Eukaryota</taxon>
        <taxon>Fungi</taxon>
        <taxon>Dikarya</taxon>
        <taxon>Ascomycota</taxon>
        <taxon>Pezizomycotina</taxon>
        <taxon>Eurotiomycetes</taxon>
        <taxon>Eurotiomycetidae</taxon>
        <taxon>Eurotiales</taxon>
        <taxon>Aspergillaceae</taxon>
        <taxon>Penicillium</taxon>
    </lineage>
</organism>
<accession>S7ZU36</accession>
<dbReference type="HOGENOM" id="CLU_005863_0_0_1"/>
<name>S7ZU36_PENO1</name>
<dbReference type="SUPFAM" id="SSF50965">
    <property type="entry name" value="Galactose oxidase, central domain"/>
    <property type="match status" value="2"/>
</dbReference>
<dbReference type="Gene3D" id="2.120.10.80">
    <property type="entry name" value="Kelch-type beta propeller"/>
    <property type="match status" value="2"/>
</dbReference>
<evidence type="ECO:0000259" key="2">
    <source>
        <dbReference type="Pfam" id="PF12768"/>
    </source>
</evidence>
<dbReference type="PhylomeDB" id="S7ZU36"/>
<keyword evidence="6" id="KW-1185">Reference proteome</keyword>
<dbReference type="PANTHER" id="PTHR31778">
    <property type="entry name" value="BUD SITE SELECTION PROTEIN RAX2"/>
    <property type="match status" value="1"/>
</dbReference>
<evidence type="ECO:0000259" key="4">
    <source>
        <dbReference type="Pfam" id="PF20843"/>
    </source>
</evidence>
<dbReference type="OrthoDB" id="2503993at2759"/>
<gene>
    <name evidence="5" type="ORF">PDE_09184</name>
</gene>
<dbReference type="eggNOG" id="ENOG502QQZD">
    <property type="taxonomic scope" value="Eukaryota"/>
</dbReference>
<dbReference type="Pfam" id="PF20842">
    <property type="entry name" value="Rax2_2"/>
    <property type="match status" value="1"/>
</dbReference>
<dbReference type="GO" id="GO:1902929">
    <property type="term" value="C:plasma membrane of growing cell tip"/>
    <property type="evidence" value="ECO:0007669"/>
    <property type="project" value="TreeGrafter"/>
</dbReference>
<dbReference type="EMBL" id="KB644415">
    <property type="protein sequence ID" value="EPS34220.1"/>
    <property type="molecule type" value="Genomic_DNA"/>
</dbReference>
<dbReference type="Pfam" id="PF20843">
    <property type="entry name" value="Rax2_3"/>
    <property type="match status" value="1"/>
</dbReference>
<keyword evidence="1" id="KW-1133">Transmembrane helix</keyword>
<evidence type="ECO:0000259" key="3">
    <source>
        <dbReference type="Pfam" id="PF20842"/>
    </source>
</evidence>
<dbReference type="InterPro" id="IPR011043">
    <property type="entry name" value="Gal_Oxase/kelch_b-propeller"/>
</dbReference>
<dbReference type="InterPro" id="IPR048265">
    <property type="entry name" value="Rax2-like_third"/>
</dbReference>
<keyword evidence="1" id="KW-0812">Transmembrane</keyword>
<proteinExistence type="predicted"/>